<sequence>MATTAAAQSIPLQTTTATTATTSCSSPHQVLSVDFSWMKWKSLITTQDSSSSQPQPLYTVSYKTLSPNLVFKSAIDKSVFGTGTLHSFSIDSDCSLHDQPIKVKAMKRWKTEYSHLSRTFSPSSKEPIQMLWTSSSGWKNWDFICLDASSMPVAKFSANTMSLKNVGRIEFMGEEVIGNEAFKEEIVVVGMTLMYTMVLRSTSFLSLFGAVFAKPGRIEKEKDGKGGNVKDGKGGQDGKVHGD</sequence>
<dbReference type="OrthoDB" id="4725912at2759"/>
<dbReference type="EMBL" id="CP009812">
    <property type="protein sequence ID" value="ATZ53037.1"/>
    <property type="molecule type" value="Genomic_DNA"/>
</dbReference>
<gene>
    <name evidence="2" type="ORF">BCIN_08g06500</name>
</gene>
<name>A0A384JRM0_BOTFB</name>
<evidence type="ECO:0000313" key="2">
    <source>
        <dbReference type="EMBL" id="ATZ53037.1"/>
    </source>
</evidence>
<reference evidence="2 3" key="3">
    <citation type="journal article" date="2017" name="Mol. Plant Pathol.">
        <title>A gapless genome sequence of the fungus Botrytis cinerea.</title>
        <authorList>
            <person name="Van Kan J.A."/>
            <person name="Stassen J.H."/>
            <person name="Mosbach A."/>
            <person name="Van Der Lee T.A."/>
            <person name="Faino L."/>
            <person name="Farmer A.D."/>
            <person name="Papasotiriou D.G."/>
            <person name="Zhou S."/>
            <person name="Seidl M.F."/>
            <person name="Cottam E."/>
            <person name="Edel D."/>
            <person name="Hahn M."/>
            <person name="Schwartz D.C."/>
            <person name="Dietrich R.A."/>
            <person name="Widdison S."/>
            <person name="Scalliet G."/>
        </authorList>
    </citation>
    <scope>NUCLEOTIDE SEQUENCE [LARGE SCALE GENOMIC DNA]</scope>
    <source>
        <strain evidence="2 3">B05.10</strain>
    </source>
</reference>
<reference evidence="2 3" key="2">
    <citation type="journal article" date="2012" name="Eukaryot. Cell">
        <title>Genome update of Botrytis cinerea strains B05.10 and T4.</title>
        <authorList>
            <person name="Staats M."/>
            <person name="van Kan J.A."/>
        </authorList>
    </citation>
    <scope>NUCLEOTIDE SEQUENCE [LARGE SCALE GENOMIC DNA]</scope>
    <source>
        <strain evidence="2 3">B05.10</strain>
    </source>
</reference>
<organism evidence="2 3">
    <name type="scientific">Botryotinia fuckeliana (strain B05.10)</name>
    <name type="common">Noble rot fungus</name>
    <name type="synonym">Botrytis cinerea</name>
    <dbReference type="NCBI Taxonomy" id="332648"/>
    <lineage>
        <taxon>Eukaryota</taxon>
        <taxon>Fungi</taxon>
        <taxon>Dikarya</taxon>
        <taxon>Ascomycota</taxon>
        <taxon>Pezizomycotina</taxon>
        <taxon>Leotiomycetes</taxon>
        <taxon>Helotiales</taxon>
        <taxon>Sclerotiniaceae</taxon>
        <taxon>Botrytis</taxon>
    </lineage>
</organism>
<dbReference type="AlphaFoldDB" id="A0A384JRM0"/>
<dbReference type="KEGG" id="bfu:BCIN_08g06500"/>
<protein>
    <submittedName>
        <fullName evidence="2">Uncharacterized protein</fullName>
    </submittedName>
</protein>
<evidence type="ECO:0000256" key="1">
    <source>
        <dbReference type="SAM" id="MobiDB-lite"/>
    </source>
</evidence>
<evidence type="ECO:0000313" key="3">
    <source>
        <dbReference type="Proteomes" id="UP000001798"/>
    </source>
</evidence>
<dbReference type="VEuPathDB" id="FungiDB:Bcin08g06500"/>
<feature type="region of interest" description="Disordered" evidence="1">
    <location>
        <begin position="219"/>
        <end position="243"/>
    </location>
</feature>
<proteinExistence type="predicted"/>
<accession>A0A384JRM0</accession>
<dbReference type="GeneID" id="36394442"/>
<keyword evidence="3" id="KW-1185">Reference proteome</keyword>
<reference evidence="2 3" key="1">
    <citation type="journal article" date="2011" name="PLoS Genet.">
        <title>Genomic analysis of the necrotrophic fungal pathogens Sclerotinia sclerotiorum and Botrytis cinerea.</title>
        <authorList>
            <person name="Amselem J."/>
            <person name="Cuomo C.A."/>
            <person name="van Kan J.A."/>
            <person name="Viaud M."/>
            <person name="Benito E.P."/>
            <person name="Couloux A."/>
            <person name="Coutinho P.M."/>
            <person name="de Vries R.P."/>
            <person name="Dyer P.S."/>
            <person name="Fillinger S."/>
            <person name="Fournier E."/>
            <person name="Gout L."/>
            <person name="Hahn M."/>
            <person name="Kohn L."/>
            <person name="Lapalu N."/>
            <person name="Plummer K.M."/>
            <person name="Pradier J.M."/>
            <person name="Quevillon E."/>
            <person name="Sharon A."/>
            <person name="Simon A."/>
            <person name="ten Have A."/>
            <person name="Tudzynski B."/>
            <person name="Tudzynski P."/>
            <person name="Wincker P."/>
            <person name="Andrew M."/>
            <person name="Anthouard V."/>
            <person name="Beever R.E."/>
            <person name="Beffa R."/>
            <person name="Benoit I."/>
            <person name="Bouzid O."/>
            <person name="Brault B."/>
            <person name="Chen Z."/>
            <person name="Choquer M."/>
            <person name="Collemare J."/>
            <person name="Cotton P."/>
            <person name="Danchin E.G."/>
            <person name="Da Silva C."/>
            <person name="Gautier A."/>
            <person name="Giraud C."/>
            <person name="Giraud T."/>
            <person name="Gonzalez C."/>
            <person name="Grossetete S."/>
            <person name="Guldener U."/>
            <person name="Henrissat B."/>
            <person name="Howlett B.J."/>
            <person name="Kodira C."/>
            <person name="Kretschmer M."/>
            <person name="Lappartient A."/>
            <person name="Leroch M."/>
            <person name="Levis C."/>
            <person name="Mauceli E."/>
            <person name="Neuveglise C."/>
            <person name="Oeser B."/>
            <person name="Pearson M."/>
            <person name="Poulain J."/>
            <person name="Poussereau N."/>
            <person name="Quesneville H."/>
            <person name="Rascle C."/>
            <person name="Schumacher J."/>
            <person name="Segurens B."/>
            <person name="Sexton A."/>
            <person name="Silva E."/>
            <person name="Sirven C."/>
            <person name="Soanes D.M."/>
            <person name="Talbot N.J."/>
            <person name="Templeton M."/>
            <person name="Yandava C."/>
            <person name="Yarden O."/>
            <person name="Zeng Q."/>
            <person name="Rollins J.A."/>
            <person name="Lebrun M.H."/>
            <person name="Dickman M."/>
        </authorList>
    </citation>
    <scope>NUCLEOTIDE SEQUENCE [LARGE SCALE GENOMIC DNA]</scope>
    <source>
        <strain evidence="2 3">B05.10</strain>
    </source>
</reference>
<dbReference type="Proteomes" id="UP000001798">
    <property type="component" value="Chromosome 8"/>
</dbReference>
<dbReference type="RefSeq" id="XP_024550572.1">
    <property type="nucleotide sequence ID" value="XM_024694779.1"/>
</dbReference>